<feature type="domain" description="HTH marR-type" evidence="1">
    <location>
        <begin position="14"/>
        <end position="149"/>
    </location>
</feature>
<comment type="caution">
    <text evidence="2">The sequence shown here is derived from an EMBL/GenBank/DDBJ whole genome shotgun (WGS) entry which is preliminary data.</text>
</comment>
<gene>
    <name evidence="2" type="ORF">J6I44_00030</name>
</gene>
<accession>A0ABT3PH16</accession>
<dbReference type="InterPro" id="IPR036388">
    <property type="entry name" value="WH-like_DNA-bd_sf"/>
</dbReference>
<dbReference type="InterPro" id="IPR036390">
    <property type="entry name" value="WH_DNA-bd_sf"/>
</dbReference>
<dbReference type="PANTHER" id="PTHR33164:SF43">
    <property type="entry name" value="HTH-TYPE TRANSCRIPTIONAL REPRESSOR YETL"/>
    <property type="match status" value="1"/>
</dbReference>
<evidence type="ECO:0000313" key="3">
    <source>
        <dbReference type="Proteomes" id="UP001207918"/>
    </source>
</evidence>
<dbReference type="Pfam" id="PF01047">
    <property type="entry name" value="MarR"/>
    <property type="match status" value="1"/>
</dbReference>
<evidence type="ECO:0000313" key="2">
    <source>
        <dbReference type="EMBL" id="MCW9705212.1"/>
    </source>
</evidence>
<proteinExistence type="predicted"/>
<dbReference type="RefSeq" id="WP_265763874.1">
    <property type="nucleotide sequence ID" value="NZ_JAGGJA010000001.1"/>
</dbReference>
<protein>
    <submittedName>
        <fullName evidence="2">MarR family transcriptional regulator</fullName>
    </submittedName>
</protein>
<organism evidence="2 3">
    <name type="scientific">Fodinibius salsisoli</name>
    <dbReference type="NCBI Taxonomy" id="2820877"/>
    <lineage>
        <taxon>Bacteria</taxon>
        <taxon>Pseudomonadati</taxon>
        <taxon>Balneolota</taxon>
        <taxon>Balneolia</taxon>
        <taxon>Balneolales</taxon>
        <taxon>Balneolaceae</taxon>
        <taxon>Fodinibius</taxon>
    </lineage>
</organism>
<dbReference type="InterPro" id="IPR000835">
    <property type="entry name" value="HTH_MarR-typ"/>
</dbReference>
<dbReference type="SUPFAM" id="SSF46785">
    <property type="entry name" value="Winged helix' DNA-binding domain"/>
    <property type="match status" value="1"/>
</dbReference>
<evidence type="ECO:0000259" key="1">
    <source>
        <dbReference type="PROSITE" id="PS50995"/>
    </source>
</evidence>
<dbReference type="Gene3D" id="1.10.10.10">
    <property type="entry name" value="Winged helix-like DNA-binding domain superfamily/Winged helix DNA-binding domain"/>
    <property type="match status" value="1"/>
</dbReference>
<dbReference type="PRINTS" id="PR00598">
    <property type="entry name" value="HTHMARR"/>
</dbReference>
<sequence>MEFKQAIKQKRFPSPQMEAILNMVYSANHFENIMRKLLHEFDLSHEQFNVLRILRGNHPGAYELNQIRDRMLNSWSNVSRLVEKLRKKGFVTRQPKPENRRKVEIKITQDGLDFLEQVDANLTTAELMKQTLDDEKAAQLTALLDELRTNLDNVFNGPDNLE</sequence>
<name>A0ABT3PH16_9BACT</name>
<dbReference type="PROSITE" id="PS50995">
    <property type="entry name" value="HTH_MARR_2"/>
    <property type="match status" value="1"/>
</dbReference>
<dbReference type="Proteomes" id="UP001207918">
    <property type="component" value="Unassembled WGS sequence"/>
</dbReference>
<keyword evidence="3" id="KW-1185">Reference proteome</keyword>
<dbReference type="SMART" id="SM00347">
    <property type="entry name" value="HTH_MARR"/>
    <property type="match status" value="1"/>
</dbReference>
<dbReference type="EMBL" id="JAGGJA010000001">
    <property type="protein sequence ID" value="MCW9705212.1"/>
    <property type="molecule type" value="Genomic_DNA"/>
</dbReference>
<reference evidence="2 3" key="1">
    <citation type="submission" date="2021-03" db="EMBL/GenBank/DDBJ databases">
        <title>Aliifodinibius sp. nov., a new bacterium isolated from saline soil.</title>
        <authorList>
            <person name="Galisteo C."/>
            <person name="De La Haba R."/>
            <person name="Sanchez-Porro C."/>
            <person name="Ventosa A."/>
        </authorList>
    </citation>
    <scope>NUCLEOTIDE SEQUENCE [LARGE SCALE GENOMIC DNA]</scope>
    <source>
        <strain evidence="2 3">1BSP15-2V2</strain>
    </source>
</reference>
<dbReference type="PANTHER" id="PTHR33164">
    <property type="entry name" value="TRANSCRIPTIONAL REGULATOR, MARR FAMILY"/>
    <property type="match status" value="1"/>
</dbReference>
<dbReference type="InterPro" id="IPR039422">
    <property type="entry name" value="MarR/SlyA-like"/>
</dbReference>